<dbReference type="PANTHER" id="PTHR47307:SF1">
    <property type="entry name" value="GLUTATHIONE-REGULATED POTASSIUM-EFFLUX SYSTEM ANCILLARY PROTEIN KEFG"/>
    <property type="match status" value="1"/>
</dbReference>
<dbReference type="GO" id="GO:0010181">
    <property type="term" value="F:FMN binding"/>
    <property type="evidence" value="ECO:0007669"/>
    <property type="project" value="TreeGrafter"/>
</dbReference>
<accession>A0A4Z0GJ44</accession>
<dbReference type="RefSeq" id="WP_135349615.1">
    <property type="nucleotide sequence ID" value="NZ_SRJD01000022.1"/>
</dbReference>
<evidence type="ECO:0000256" key="1">
    <source>
        <dbReference type="ARBA" id="ARBA00023002"/>
    </source>
</evidence>
<dbReference type="GO" id="GO:0003955">
    <property type="term" value="F:NAD(P)H dehydrogenase (quinone) activity"/>
    <property type="evidence" value="ECO:0007669"/>
    <property type="project" value="TreeGrafter"/>
</dbReference>
<gene>
    <name evidence="3" type="ORF">E4665_15030</name>
</gene>
<reference evidence="3 4" key="1">
    <citation type="journal article" date="2015" name="Int. J. Syst. Evol. Microbiol.">
        <title>Sporolactobacillus shoreae sp. nov. and Sporolactobacillus spathodeae sp. nov., two spore-forming lactic acid bacteria isolated from tree barks in Thailand.</title>
        <authorList>
            <person name="Thamacharoensuk T."/>
            <person name="Kitahara M."/>
            <person name="Ohkuma M."/>
            <person name="Thongchul N."/>
            <person name="Tanasupawat S."/>
        </authorList>
    </citation>
    <scope>NUCLEOTIDE SEQUENCE [LARGE SCALE GENOMIC DNA]</scope>
    <source>
        <strain evidence="3 4">BK92</strain>
    </source>
</reference>
<dbReference type="EMBL" id="SRJD01000022">
    <property type="protein sequence ID" value="TGA96608.1"/>
    <property type="molecule type" value="Genomic_DNA"/>
</dbReference>
<feature type="domain" description="Flavodoxin-like fold" evidence="2">
    <location>
        <begin position="1"/>
        <end position="167"/>
    </location>
</feature>
<evidence type="ECO:0000313" key="4">
    <source>
        <dbReference type="Proteomes" id="UP000298347"/>
    </source>
</evidence>
<dbReference type="SUPFAM" id="SSF52218">
    <property type="entry name" value="Flavoproteins"/>
    <property type="match status" value="1"/>
</dbReference>
<name>A0A4Z0GJ44_9BACL</name>
<comment type="caution">
    <text evidence="3">The sequence shown here is derived from an EMBL/GenBank/DDBJ whole genome shotgun (WGS) entry which is preliminary data.</text>
</comment>
<evidence type="ECO:0000259" key="2">
    <source>
        <dbReference type="Pfam" id="PF02525"/>
    </source>
</evidence>
<dbReference type="OrthoDB" id="9798454at2"/>
<sequence length="174" mass="19899">MKILDIVVHPHLEQSVINKAWMNRLQQESDITIHDLYGTYPNGIIDVKKEQQLLLEHDRIVFQFPMYWYSSPSLLKEWLDVVLTHGWAYGSKGTKLRGKDFILAISIGGPGVHYQAGGSNQFTISELIKPFQATANLIGMRFLPVFKKLGVNQFSNKETQQSAEELVTYLKAEY</sequence>
<organism evidence="3 4">
    <name type="scientific">Sporolactobacillus shoreae</name>
    <dbReference type="NCBI Taxonomy" id="1465501"/>
    <lineage>
        <taxon>Bacteria</taxon>
        <taxon>Bacillati</taxon>
        <taxon>Bacillota</taxon>
        <taxon>Bacilli</taxon>
        <taxon>Bacillales</taxon>
        <taxon>Sporolactobacillaceae</taxon>
        <taxon>Sporolactobacillus</taxon>
    </lineage>
</organism>
<dbReference type="Pfam" id="PF02525">
    <property type="entry name" value="Flavodoxin_2"/>
    <property type="match status" value="1"/>
</dbReference>
<dbReference type="AlphaFoldDB" id="A0A4Z0GJ44"/>
<dbReference type="Gene3D" id="3.40.50.360">
    <property type="match status" value="1"/>
</dbReference>
<evidence type="ECO:0000313" key="3">
    <source>
        <dbReference type="EMBL" id="TGA96608.1"/>
    </source>
</evidence>
<dbReference type="InterPro" id="IPR029039">
    <property type="entry name" value="Flavoprotein-like_sf"/>
</dbReference>
<protein>
    <submittedName>
        <fullName evidence="3">General stress protein</fullName>
    </submittedName>
</protein>
<keyword evidence="1" id="KW-0560">Oxidoreductase</keyword>
<dbReference type="InterPro" id="IPR046980">
    <property type="entry name" value="KefG/KefF"/>
</dbReference>
<dbReference type="GO" id="GO:0009055">
    <property type="term" value="F:electron transfer activity"/>
    <property type="evidence" value="ECO:0007669"/>
    <property type="project" value="TreeGrafter"/>
</dbReference>
<dbReference type="PANTHER" id="PTHR47307">
    <property type="entry name" value="GLUTATHIONE-REGULATED POTASSIUM-EFFLUX SYSTEM ANCILLARY PROTEIN KEFG"/>
    <property type="match status" value="1"/>
</dbReference>
<keyword evidence="4" id="KW-1185">Reference proteome</keyword>
<dbReference type="InterPro" id="IPR003680">
    <property type="entry name" value="Flavodoxin_fold"/>
</dbReference>
<proteinExistence type="predicted"/>
<dbReference type="Proteomes" id="UP000298347">
    <property type="component" value="Unassembled WGS sequence"/>
</dbReference>